<gene>
    <name evidence="1" type="ORF">S06H3_56389</name>
</gene>
<evidence type="ECO:0000313" key="1">
    <source>
        <dbReference type="EMBL" id="GAI52175.1"/>
    </source>
</evidence>
<dbReference type="AlphaFoldDB" id="X1QMF8"/>
<accession>X1QMF8</accession>
<sequence>STKENIGYMVFTQKFMVITQGQMIDISMQTP</sequence>
<reference evidence="1" key="1">
    <citation type="journal article" date="2014" name="Front. Microbiol.">
        <title>High frequency of phylogenetically diverse reductive dehalogenase-homologous genes in deep subseafloor sedimentary metagenomes.</title>
        <authorList>
            <person name="Kawai M."/>
            <person name="Futagami T."/>
            <person name="Toyoda A."/>
            <person name="Takaki Y."/>
            <person name="Nishi S."/>
            <person name="Hori S."/>
            <person name="Arai W."/>
            <person name="Tsubouchi T."/>
            <person name="Morono Y."/>
            <person name="Uchiyama I."/>
            <person name="Ito T."/>
            <person name="Fujiyama A."/>
            <person name="Inagaki F."/>
            <person name="Takami H."/>
        </authorList>
    </citation>
    <scope>NUCLEOTIDE SEQUENCE</scope>
    <source>
        <strain evidence="1">Expedition CK06-06</strain>
    </source>
</reference>
<feature type="non-terminal residue" evidence="1">
    <location>
        <position position="1"/>
    </location>
</feature>
<comment type="caution">
    <text evidence="1">The sequence shown here is derived from an EMBL/GenBank/DDBJ whole genome shotgun (WGS) entry which is preliminary data.</text>
</comment>
<name>X1QMF8_9ZZZZ</name>
<dbReference type="EMBL" id="BARV01036267">
    <property type="protein sequence ID" value="GAI52175.1"/>
    <property type="molecule type" value="Genomic_DNA"/>
</dbReference>
<organism evidence="1">
    <name type="scientific">marine sediment metagenome</name>
    <dbReference type="NCBI Taxonomy" id="412755"/>
    <lineage>
        <taxon>unclassified sequences</taxon>
        <taxon>metagenomes</taxon>
        <taxon>ecological metagenomes</taxon>
    </lineage>
</organism>
<proteinExistence type="predicted"/>
<protein>
    <submittedName>
        <fullName evidence="1">Uncharacterized protein</fullName>
    </submittedName>
</protein>